<gene>
    <name evidence="2" type="ORF">FF36_06445</name>
</gene>
<protein>
    <submittedName>
        <fullName evidence="2">Transposase family protein</fullName>
    </submittedName>
</protein>
<accession>A0A0D8B4T3</accession>
<name>A0A0D8B4T3_9ACTN</name>
<dbReference type="RefSeq" id="WP_044888806.1">
    <property type="nucleotide sequence ID" value="NZ_JYFN01000140.1"/>
</dbReference>
<dbReference type="SUPFAM" id="SSF53098">
    <property type="entry name" value="Ribonuclease H-like"/>
    <property type="match status" value="1"/>
</dbReference>
<evidence type="ECO:0000313" key="2">
    <source>
        <dbReference type="EMBL" id="KJE19283.1"/>
    </source>
</evidence>
<evidence type="ECO:0000313" key="3">
    <source>
        <dbReference type="Proteomes" id="UP000032545"/>
    </source>
</evidence>
<dbReference type="InterPro" id="IPR047654">
    <property type="entry name" value="IS1634_transpos"/>
</dbReference>
<dbReference type="PATRIC" id="fig|1502723.3.peg.1439"/>
<dbReference type="PANTHER" id="PTHR34614">
    <property type="match status" value="1"/>
</dbReference>
<feature type="domain" description="Transposase IS4-like" evidence="1">
    <location>
        <begin position="189"/>
        <end position="461"/>
    </location>
</feature>
<dbReference type="EMBL" id="JYFN01000140">
    <property type="protein sequence ID" value="KJE19283.1"/>
    <property type="molecule type" value="Genomic_DNA"/>
</dbReference>
<sequence>MSPYVRTVKTASGARAVQIVHSQYRGSREIEHVGSAHTDADLELLKAVARQRLAAGQGELDLRLAGSPANSGAALPITSTRAGHLLDALARGYDTLGFPAATGRDEVFRALVLARIIEPTSKLDSLRVLDEAGAPAPSYRTVKRRLRLYAGADDVDETGQPVPVDPAGGPWRARLARACADHVRLGTATLLLYDVTTLYFETDQGDGFREPEFSKERRLEPQITVGLLTDGAGFPLTVHAFEGNRAETTTMLPVLTGFLTEHGLSDVTVVADAGMVSEANKCAIEEAGLSFVLGARVPDVPYQVKAWREAHPNLEIPDGHVFVQPWPAGPSDQRRDHTIFYQYRADRARRTLRGIDQQVTKAENAVAGKTAVKRNRYVRLTDAKKSVNRALEAKNRALAGIKGYVTNLPDPDAEQVIATYSRLLNVEKSFRMSKSDLAARPIYHHTRESIEAHLTIVFAALAVSRWIENTTGWSIRRFVTTARRYRTITIQAGDHTITAADPLPDDLQTVLDAIHGTH</sequence>
<dbReference type="PANTHER" id="PTHR34614:SF2">
    <property type="entry name" value="TRANSPOSASE IS4-LIKE DOMAIN-CONTAINING PROTEIN"/>
    <property type="match status" value="1"/>
</dbReference>
<dbReference type="Proteomes" id="UP000032545">
    <property type="component" value="Unassembled WGS sequence"/>
</dbReference>
<dbReference type="Pfam" id="PF01609">
    <property type="entry name" value="DDE_Tnp_1"/>
    <property type="match status" value="1"/>
</dbReference>
<reference evidence="3" key="1">
    <citation type="submission" date="2015-02" db="EMBL/GenBank/DDBJ databases">
        <title>Draft Genome of Frankia sp. CpI1-S.</title>
        <authorList>
            <person name="Oshone R.T."/>
            <person name="Ngom M."/>
            <person name="Ghodhbane-Gtari F."/>
            <person name="Gtari M."/>
            <person name="Morris K."/>
            <person name="Thomas K."/>
            <person name="Sen A."/>
            <person name="Tisa L.S."/>
        </authorList>
    </citation>
    <scope>NUCLEOTIDE SEQUENCE [LARGE SCALE GENOMIC DNA]</scope>
    <source>
        <strain evidence="3">CpI1-S</strain>
    </source>
</reference>
<dbReference type="InterPro" id="IPR012337">
    <property type="entry name" value="RNaseH-like_sf"/>
</dbReference>
<reference evidence="2 3" key="2">
    <citation type="journal article" date="2016" name="Genome Announc.">
        <title>Permanent Draft Genome Sequences for Two Variants of Frankia sp. Strain CpI1, the First Frankia Strain Isolated from Root Nodules of Comptonia peregrina.</title>
        <authorList>
            <person name="Oshone R."/>
            <person name="Hurst S.G.IV."/>
            <person name="Abebe-Akele F."/>
            <person name="Simpson S."/>
            <person name="Morris K."/>
            <person name="Thomas W.K."/>
            <person name="Tisa L.S."/>
        </authorList>
    </citation>
    <scope>NUCLEOTIDE SEQUENCE [LARGE SCALE GENOMIC DNA]</scope>
    <source>
        <strain evidence="3">CpI1-S</strain>
    </source>
</reference>
<dbReference type="NCBIfam" id="NF033559">
    <property type="entry name" value="transpos_IS1634"/>
    <property type="match status" value="1"/>
</dbReference>
<dbReference type="GO" id="GO:0003677">
    <property type="term" value="F:DNA binding"/>
    <property type="evidence" value="ECO:0007669"/>
    <property type="project" value="InterPro"/>
</dbReference>
<dbReference type="InterPro" id="IPR002559">
    <property type="entry name" value="Transposase_11"/>
</dbReference>
<evidence type="ECO:0000259" key="1">
    <source>
        <dbReference type="Pfam" id="PF01609"/>
    </source>
</evidence>
<dbReference type="AlphaFoldDB" id="A0A0D8B4T3"/>
<dbReference type="GO" id="GO:0004803">
    <property type="term" value="F:transposase activity"/>
    <property type="evidence" value="ECO:0007669"/>
    <property type="project" value="InterPro"/>
</dbReference>
<organism evidence="2 3">
    <name type="scientific">Frankia torreyi</name>
    <dbReference type="NCBI Taxonomy" id="1856"/>
    <lineage>
        <taxon>Bacteria</taxon>
        <taxon>Bacillati</taxon>
        <taxon>Actinomycetota</taxon>
        <taxon>Actinomycetes</taxon>
        <taxon>Frankiales</taxon>
        <taxon>Frankiaceae</taxon>
        <taxon>Frankia</taxon>
    </lineage>
</organism>
<proteinExistence type="predicted"/>
<comment type="caution">
    <text evidence="2">The sequence shown here is derived from an EMBL/GenBank/DDBJ whole genome shotgun (WGS) entry which is preliminary data.</text>
</comment>
<keyword evidence="3" id="KW-1185">Reference proteome</keyword>
<dbReference type="GO" id="GO:0006313">
    <property type="term" value="P:DNA transposition"/>
    <property type="evidence" value="ECO:0007669"/>
    <property type="project" value="InterPro"/>
</dbReference>